<gene>
    <name evidence="2" type="ORF">CTM58_07195</name>
</gene>
<evidence type="ECO:0000313" key="3">
    <source>
        <dbReference type="Proteomes" id="UP000229884"/>
    </source>
</evidence>
<proteinExistence type="predicted"/>
<feature type="domain" description="Type VII secretion system protein EssD-like" evidence="1">
    <location>
        <begin position="244"/>
        <end position="374"/>
    </location>
</feature>
<accession>A0A2M8TVF6</accession>
<reference evidence="2 3" key="1">
    <citation type="submission" date="2017-11" db="EMBL/GenBank/DDBJ databases">
        <title>Genome sequencing of Prevotella intermedia KCOM 2832.</title>
        <authorList>
            <person name="Kook J.-K."/>
            <person name="Park S.-N."/>
            <person name="Lim Y.K."/>
        </authorList>
    </citation>
    <scope>NUCLEOTIDE SEQUENCE [LARGE SCALE GENOMIC DNA]</scope>
    <source>
        <strain evidence="2 3">KCOM 2832</strain>
    </source>
</reference>
<organism evidence="2 3">
    <name type="scientific">Prevotella intermedia</name>
    <dbReference type="NCBI Taxonomy" id="28131"/>
    <lineage>
        <taxon>Bacteria</taxon>
        <taxon>Pseudomonadati</taxon>
        <taxon>Bacteroidota</taxon>
        <taxon>Bacteroidia</taxon>
        <taxon>Bacteroidales</taxon>
        <taxon>Prevotellaceae</taxon>
        <taxon>Prevotella</taxon>
    </lineage>
</organism>
<name>A0A2M8TVF6_PREIN</name>
<dbReference type="Proteomes" id="UP000229884">
    <property type="component" value="Unassembled WGS sequence"/>
</dbReference>
<dbReference type="AlphaFoldDB" id="A0A2M8TVF6"/>
<evidence type="ECO:0000259" key="1">
    <source>
        <dbReference type="Pfam" id="PF13930"/>
    </source>
</evidence>
<dbReference type="RefSeq" id="WP_100370759.1">
    <property type="nucleotide sequence ID" value="NZ_PENG01000001.1"/>
</dbReference>
<sequence>MKKNLIYILLMCIILHISACSKISKIFFKETTEEVVENSSKATLQKLSKDVLQEEGSAYIGKSLEDQVLKKITRKKIMKKMEKEGWDSFLSYGSNKASKQIYITGFSSTKRKLLTVSSNERYNYKLTKFRKKMTAKTASKQGAESAAKKVVKKLTGKEAFDYLKKNEPGAAELIEKIEKRCGNAHHLRRDMYNIEILEGGSTRITAKNRMEHCSVIVKGNSIKGSSGGFKNNGKMNEFFNEHMPNMTYEINDCATYETDELGRVVYAHADRTKMKNSANKISGRNGDTQSKVIEELGGVAGDDGGHLFANNTNGSNSAINQVPMNSKINRKGGDWRKYEELEEKYINANHNVTSKRKLLYKGNNKRPYAIEVTLIVDGKKIEFKPNPITI</sequence>
<dbReference type="EMBL" id="PENG01000001">
    <property type="protein sequence ID" value="PJI27872.1"/>
    <property type="molecule type" value="Genomic_DNA"/>
</dbReference>
<evidence type="ECO:0000313" key="2">
    <source>
        <dbReference type="EMBL" id="PJI27872.1"/>
    </source>
</evidence>
<protein>
    <recommendedName>
        <fullName evidence="1">Type VII secretion system protein EssD-like domain-containing protein</fullName>
    </recommendedName>
</protein>
<comment type="caution">
    <text evidence="2">The sequence shown here is derived from an EMBL/GenBank/DDBJ whole genome shotgun (WGS) entry which is preliminary data.</text>
</comment>
<dbReference type="Pfam" id="PF13930">
    <property type="entry name" value="Endonuclea_NS_2"/>
    <property type="match status" value="1"/>
</dbReference>
<dbReference type="InterPro" id="IPR044927">
    <property type="entry name" value="Endonuclea_NS_2"/>
</dbReference>